<dbReference type="EMBL" id="FUWJ01000003">
    <property type="protein sequence ID" value="SKA05181.1"/>
    <property type="molecule type" value="Genomic_DNA"/>
</dbReference>
<feature type="transmembrane region" description="Helical" evidence="1">
    <location>
        <begin position="39"/>
        <end position="60"/>
    </location>
</feature>
<evidence type="ECO:0000256" key="1">
    <source>
        <dbReference type="SAM" id="Phobius"/>
    </source>
</evidence>
<keyword evidence="1" id="KW-1133">Transmembrane helix</keyword>
<dbReference type="STRING" id="225324.SAMN02745126_03337"/>
<gene>
    <name evidence="2" type="ORF">SAMN02745126_03337</name>
</gene>
<keyword evidence="1" id="KW-0812">Transmembrane</keyword>
<dbReference type="Proteomes" id="UP000190092">
    <property type="component" value="Unassembled WGS sequence"/>
</dbReference>
<accession>A0A1T4QNY8</accession>
<dbReference type="AlphaFoldDB" id="A0A1T4QNY8"/>
<keyword evidence="3" id="KW-1185">Reference proteome</keyword>
<evidence type="ECO:0000313" key="2">
    <source>
        <dbReference type="EMBL" id="SKA05181.1"/>
    </source>
</evidence>
<name>A0A1T4QNY8_9HYPH</name>
<dbReference type="RefSeq" id="WP_085935018.1">
    <property type="nucleotide sequence ID" value="NZ_FUWJ01000003.1"/>
</dbReference>
<proteinExistence type="predicted"/>
<sequence>MNSLVLSYPRHSLWADYIRAVGGCLLCGLPLLLLPVERWIGLILASGFVVFALFCVRTLLRQKTRYVLSGDTLAADGPWGSLIEWGRLDRMKLAYYSTKRDRSGGWMQLVIRSAGARTVKIDSSLDGFYDIVERAAQAAEACELELSHATRVNLRSMGISVAGQEETV</sequence>
<reference evidence="3" key="1">
    <citation type="submission" date="2017-02" db="EMBL/GenBank/DDBJ databases">
        <authorList>
            <person name="Varghese N."/>
            <person name="Submissions S."/>
        </authorList>
    </citation>
    <scope>NUCLEOTIDE SEQUENCE [LARGE SCALE GENOMIC DNA]</scope>
    <source>
        <strain evidence="3">ATCC 27094</strain>
    </source>
</reference>
<feature type="transmembrane region" description="Helical" evidence="1">
    <location>
        <begin position="12"/>
        <end position="33"/>
    </location>
</feature>
<dbReference type="OrthoDB" id="7365284at2"/>
<evidence type="ECO:0000313" key="3">
    <source>
        <dbReference type="Proteomes" id="UP000190092"/>
    </source>
</evidence>
<keyword evidence="1" id="KW-0472">Membrane</keyword>
<organism evidence="2 3">
    <name type="scientific">Enhydrobacter aerosaccus</name>
    <dbReference type="NCBI Taxonomy" id="225324"/>
    <lineage>
        <taxon>Bacteria</taxon>
        <taxon>Pseudomonadati</taxon>
        <taxon>Pseudomonadota</taxon>
        <taxon>Alphaproteobacteria</taxon>
        <taxon>Hyphomicrobiales</taxon>
        <taxon>Enhydrobacter</taxon>
    </lineage>
</organism>
<protein>
    <submittedName>
        <fullName evidence="2">Uncharacterized protein</fullName>
    </submittedName>
</protein>